<dbReference type="Proteomes" id="UP000747542">
    <property type="component" value="Unassembled WGS sequence"/>
</dbReference>
<evidence type="ECO:0000313" key="2">
    <source>
        <dbReference type="Proteomes" id="UP000747542"/>
    </source>
</evidence>
<protein>
    <submittedName>
        <fullName evidence="1">Uncharacterized protein</fullName>
    </submittedName>
</protein>
<keyword evidence="2" id="KW-1185">Reference proteome</keyword>
<dbReference type="AlphaFoldDB" id="A0A8J5JJM1"/>
<gene>
    <name evidence="1" type="ORF">Hamer_G022546</name>
</gene>
<organism evidence="1 2">
    <name type="scientific">Homarus americanus</name>
    <name type="common">American lobster</name>
    <dbReference type="NCBI Taxonomy" id="6706"/>
    <lineage>
        <taxon>Eukaryota</taxon>
        <taxon>Metazoa</taxon>
        <taxon>Ecdysozoa</taxon>
        <taxon>Arthropoda</taxon>
        <taxon>Crustacea</taxon>
        <taxon>Multicrustacea</taxon>
        <taxon>Malacostraca</taxon>
        <taxon>Eumalacostraca</taxon>
        <taxon>Eucarida</taxon>
        <taxon>Decapoda</taxon>
        <taxon>Pleocyemata</taxon>
        <taxon>Astacidea</taxon>
        <taxon>Nephropoidea</taxon>
        <taxon>Nephropidae</taxon>
        <taxon>Homarus</taxon>
    </lineage>
</organism>
<sequence length="93" mass="9810">MILSQVPALGAEILTGELLKSRILKSCVKLIGMMVYESTASQLLREEGAPLSGRCRSLLTSAAAPCWCPTGVWVSCGRVESADATFSGGHHTC</sequence>
<name>A0A8J5JJM1_HOMAM</name>
<accession>A0A8J5JJM1</accession>
<comment type="caution">
    <text evidence="1">The sequence shown here is derived from an EMBL/GenBank/DDBJ whole genome shotgun (WGS) entry which is preliminary data.</text>
</comment>
<reference evidence="1" key="1">
    <citation type="journal article" date="2021" name="Sci. Adv.">
        <title>The American lobster genome reveals insights on longevity, neural, and immune adaptations.</title>
        <authorList>
            <person name="Polinski J.M."/>
            <person name="Zimin A.V."/>
            <person name="Clark K.F."/>
            <person name="Kohn A.B."/>
            <person name="Sadowski N."/>
            <person name="Timp W."/>
            <person name="Ptitsyn A."/>
            <person name="Khanna P."/>
            <person name="Romanova D.Y."/>
            <person name="Williams P."/>
            <person name="Greenwood S.J."/>
            <person name="Moroz L.L."/>
            <person name="Walt D.R."/>
            <person name="Bodnar A.G."/>
        </authorList>
    </citation>
    <scope>NUCLEOTIDE SEQUENCE</scope>
    <source>
        <strain evidence="1">GMGI-L3</strain>
    </source>
</reference>
<dbReference type="EMBL" id="JAHLQT010041296">
    <property type="protein sequence ID" value="KAG7155533.1"/>
    <property type="molecule type" value="Genomic_DNA"/>
</dbReference>
<proteinExistence type="predicted"/>
<evidence type="ECO:0000313" key="1">
    <source>
        <dbReference type="EMBL" id="KAG7155533.1"/>
    </source>
</evidence>